<dbReference type="EMBL" id="SMMU01000035">
    <property type="protein sequence ID" value="TCL22063.1"/>
    <property type="molecule type" value="Genomic_DNA"/>
</dbReference>
<organism evidence="1 2">
    <name type="scientific">Azotobacter chroococcum</name>
    <dbReference type="NCBI Taxonomy" id="353"/>
    <lineage>
        <taxon>Bacteria</taxon>
        <taxon>Pseudomonadati</taxon>
        <taxon>Pseudomonadota</taxon>
        <taxon>Gammaproteobacteria</taxon>
        <taxon>Pseudomonadales</taxon>
        <taxon>Pseudomonadaceae</taxon>
        <taxon>Azotobacter</taxon>
    </lineage>
</organism>
<dbReference type="RefSeq" id="WP_131299496.1">
    <property type="nucleotide sequence ID" value="NZ_JBHLST010000030.1"/>
</dbReference>
<sequence>MYVDKQAEFSDSQAVTATAISTNVVDLYPLGNAVNTNTVRDIGVGEDVYLVVQVDTTATAAGAATVTVTLESDSAAGMATAPVVHFSSKAFALAEMAAGATLVAIKLPSADYKRYIGVRFTVATGPLTAGAFSAFLAKDVQAFKAYVNGSNF</sequence>
<dbReference type="Proteomes" id="UP000295169">
    <property type="component" value="Unassembled WGS sequence"/>
</dbReference>
<dbReference type="Gene3D" id="2.60.120.1110">
    <property type="match status" value="1"/>
</dbReference>
<name>A0A4R1P697_9GAMM</name>
<evidence type="ECO:0000313" key="1">
    <source>
        <dbReference type="EMBL" id="TCL22063.1"/>
    </source>
</evidence>
<dbReference type="InterPro" id="IPR048922">
    <property type="entry name" value="Bbp16"/>
</dbReference>
<comment type="caution">
    <text evidence="1">The sequence shown here is derived from an EMBL/GenBank/DDBJ whole genome shotgun (WGS) entry which is preliminary data.</text>
</comment>
<dbReference type="Pfam" id="PF21190">
    <property type="entry name" value="Bbp16"/>
    <property type="match status" value="1"/>
</dbReference>
<reference evidence="1 2" key="1">
    <citation type="submission" date="2019-03" db="EMBL/GenBank/DDBJ databases">
        <title>Genomic Encyclopedia of Type Strains, Phase IV (KMG-IV): sequencing the most valuable type-strain genomes for metagenomic binning, comparative biology and taxonomic classification.</title>
        <authorList>
            <person name="Goeker M."/>
        </authorList>
    </citation>
    <scope>NUCLEOTIDE SEQUENCE [LARGE SCALE GENOMIC DNA]</scope>
    <source>
        <strain evidence="1 2">DSM 2286</strain>
    </source>
</reference>
<protein>
    <submittedName>
        <fullName evidence="1">Uncharacterized protein</fullName>
    </submittedName>
</protein>
<proteinExistence type="predicted"/>
<dbReference type="AlphaFoldDB" id="A0A4R1P697"/>
<evidence type="ECO:0000313" key="2">
    <source>
        <dbReference type="Proteomes" id="UP000295169"/>
    </source>
</evidence>
<accession>A0A4R1P697</accession>
<gene>
    <name evidence="1" type="ORF">EV691_13512</name>
</gene>